<dbReference type="Proteomes" id="UP001580407">
    <property type="component" value="Unassembled WGS sequence"/>
</dbReference>
<accession>A0ABV5BGQ8</accession>
<keyword evidence="2" id="KW-1185">Reference proteome</keyword>
<gene>
    <name evidence="1" type="ORF">ACE3NQ_28645</name>
</gene>
<comment type="caution">
    <text evidence="1">The sequence shown here is derived from an EMBL/GenBank/DDBJ whole genome shotgun (WGS) entry which is preliminary data.</text>
</comment>
<organism evidence="1 2">
    <name type="scientific">Paenibacillus terreus</name>
    <dbReference type="NCBI Taxonomy" id="1387834"/>
    <lineage>
        <taxon>Bacteria</taxon>
        <taxon>Bacillati</taxon>
        <taxon>Bacillota</taxon>
        <taxon>Bacilli</taxon>
        <taxon>Bacillales</taxon>
        <taxon>Paenibacillaceae</taxon>
        <taxon>Paenibacillus</taxon>
    </lineage>
</organism>
<dbReference type="EMBL" id="JBHILM010000050">
    <property type="protein sequence ID" value="MFB5684884.1"/>
    <property type="molecule type" value="Genomic_DNA"/>
</dbReference>
<sequence>MSNRVEALIADRGGNMLREEKEELKKAESLEIKRSNWKIKLH</sequence>
<dbReference type="RefSeq" id="WP_375528549.1">
    <property type="nucleotide sequence ID" value="NZ_JBHILM010000050.1"/>
</dbReference>
<reference evidence="1 2" key="1">
    <citation type="submission" date="2024-09" db="EMBL/GenBank/DDBJ databases">
        <authorList>
            <person name="Ruan L."/>
        </authorList>
    </citation>
    <scope>NUCLEOTIDE SEQUENCE [LARGE SCALE GENOMIC DNA]</scope>
    <source>
        <strain evidence="1 2">D33</strain>
    </source>
</reference>
<evidence type="ECO:0000313" key="1">
    <source>
        <dbReference type="EMBL" id="MFB5684884.1"/>
    </source>
</evidence>
<evidence type="ECO:0000313" key="2">
    <source>
        <dbReference type="Proteomes" id="UP001580407"/>
    </source>
</evidence>
<proteinExistence type="predicted"/>
<name>A0ABV5BGQ8_9BACL</name>
<protein>
    <submittedName>
        <fullName evidence="1">Uncharacterized protein</fullName>
    </submittedName>
</protein>